<dbReference type="Gene3D" id="3.40.190.10">
    <property type="entry name" value="Periplasmic binding protein-like II"/>
    <property type="match status" value="2"/>
</dbReference>
<protein>
    <submittedName>
        <fullName evidence="8">Amino acid ABC transporter, periplasmic amino acid-binding protein</fullName>
    </submittedName>
</protein>
<organism evidence="8 9">
    <name type="scientific">Arcobacter venerupis</name>
    <dbReference type="NCBI Taxonomy" id="1054033"/>
    <lineage>
        <taxon>Bacteria</taxon>
        <taxon>Pseudomonadati</taxon>
        <taxon>Campylobacterota</taxon>
        <taxon>Epsilonproteobacteria</taxon>
        <taxon>Campylobacterales</taxon>
        <taxon>Arcobacteraceae</taxon>
        <taxon>Arcobacter</taxon>
    </lineage>
</organism>
<comment type="subcellular location">
    <subcellularLocation>
        <location evidence="1">Cell envelope</location>
    </subcellularLocation>
</comment>
<evidence type="ECO:0000256" key="4">
    <source>
        <dbReference type="RuleBase" id="RU003744"/>
    </source>
</evidence>
<dbReference type="RefSeq" id="WP_128359910.1">
    <property type="nucleotide sequence ID" value="NZ_CP053840.1"/>
</dbReference>
<evidence type="ECO:0000313" key="9">
    <source>
        <dbReference type="Proteomes" id="UP000503482"/>
    </source>
</evidence>
<evidence type="ECO:0000259" key="6">
    <source>
        <dbReference type="SMART" id="SM00062"/>
    </source>
</evidence>
<feature type="signal peptide" evidence="5">
    <location>
        <begin position="1"/>
        <end position="27"/>
    </location>
</feature>
<sequence length="280" mass="31701">MRKNGILHTGKKLVMLVLAFASLNMFAADLDLWKNSTLNKIVQKGELRVGLEPGYMPFEMKDKKGEVIGYDVDMAKKMAKELGVKLTLVPTAWDGIIAGLITDKYDIIISGMTVTQQRNLEVNFANPYLVVGQTVLMNKSLEGKIKTAQELDKSGYTIVTKLGTSAEIAIKKFYKNAKIVTFETEADAVSEVLNNNADAFVYDQPYNLLFMADKGKDKLVHLDKALTYEPLAWAIRKGDPDFLNWLNNFLRQCQEDKVVDFSNELYNKWLVDTTWLKRVQ</sequence>
<dbReference type="CDD" id="cd13629">
    <property type="entry name" value="PBP2_Dsm1740"/>
    <property type="match status" value="1"/>
</dbReference>
<feature type="domain" description="Ionotropic glutamate receptor C-terminal" evidence="7">
    <location>
        <begin position="46"/>
        <end position="272"/>
    </location>
</feature>
<reference evidence="8 9" key="1">
    <citation type="submission" date="2020-05" db="EMBL/GenBank/DDBJ databases">
        <title>Complete genome sequencing of Campylobacter and Arcobacter type strains.</title>
        <authorList>
            <person name="Miller W.G."/>
            <person name="Yee E."/>
        </authorList>
    </citation>
    <scope>NUCLEOTIDE SEQUENCE [LARGE SCALE GENOMIC DNA]</scope>
    <source>
        <strain evidence="8 9">LMG 26156</strain>
    </source>
</reference>
<dbReference type="GO" id="GO:0030313">
    <property type="term" value="C:cell envelope"/>
    <property type="evidence" value="ECO:0007669"/>
    <property type="project" value="UniProtKB-SubCell"/>
</dbReference>
<dbReference type="PANTHER" id="PTHR35936">
    <property type="entry name" value="MEMBRANE-BOUND LYTIC MUREIN TRANSGLYCOSYLASE F"/>
    <property type="match status" value="1"/>
</dbReference>
<dbReference type="Pfam" id="PF00497">
    <property type="entry name" value="SBP_bac_3"/>
    <property type="match status" value="1"/>
</dbReference>
<accession>A0AAE7BBR3</accession>
<dbReference type="SMART" id="SM00079">
    <property type="entry name" value="PBPe"/>
    <property type="match status" value="1"/>
</dbReference>
<keyword evidence="9" id="KW-1185">Reference proteome</keyword>
<feature type="chain" id="PRO_5041998079" evidence="5">
    <location>
        <begin position="28"/>
        <end position="280"/>
    </location>
</feature>
<dbReference type="AlphaFoldDB" id="A0AAE7BBR3"/>
<evidence type="ECO:0000256" key="2">
    <source>
        <dbReference type="ARBA" id="ARBA00010333"/>
    </source>
</evidence>
<dbReference type="SMART" id="SM00062">
    <property type="entry name" value="PBPb"/>
    <property type="match status" value="1"/>
</dbReference>
<evidence type="ECO:0000313" key="8">
    <source>
        <dbReference type="EMBL" id="QKF68181.1"/>
    </source>
</evidence>
<dbReference type="PROSITE" id="PS01039">
    <property type="entry name" value="SBP_BACTERIAL_3"/>
    <property type="match status" value="1"/>
</dbReference>
<dbReference type="InterPro" id="IPR001320">
    <property type="entry name" value="Iontro_rcpt_C"/>
</dbReference>
<evidence type="ECO:0000256" key="1">
    <source>
        <dbReference type="ARBA" id="ARBA00004196"/>
    </source>
</evidence>
<dbReference type="InterPro" id="IPR018313">
    <property type="entry name" value="SBP_3_CS"/>
</dbReference>
<dbReference type="SUPFAM" id="SSF53850">
    <property type="entry name" value="Periplasmic binding protein-like II"/>
    <property type="match status" value="1"/>
</dbReference>
<dbReference type="Proteomes" id="UP000503482">
    <property type="component" value="Chromosome"/>
</dbReference>
<dbReference type="KEGG" id="avp:AVENP_2699"/>
<comment type="similarity">
    <text evidence="2 4">Belongs to the bacterial solute-binding protein 3 family.</text>
</comment>
<evidence type="ECO:0000256" key="3">
    <source>
        <dbReference type="ARBA" id="ARBA00022729"/>
    </source>
</evidence>
<gene>
    <name evidence="8" type="ORF">AVENP_2699</name>
</gene>
<keyword evidence="3 5" id="KW-0732">Signal</keyword>
<dbReference type="GO" id="GO:0016020">
    <property type="term" value="C:membrane"/>
    <property type="evidence" value="ECO:0007669"/>
    <property type="project" value="InterPro"/>
</dbReference>
<dbReference type="GO" id="GO:0015276">
    <property type="term" value="F:ligand-gated monoatomic ion channel activity"/>
    <property type="evidence" value="ECO:0007669"/>
    <property type="project" value="InterPro"/>
</dbReference>
<dbReference type="InterPro" id="IPR001638">
    <property type="entry name" value="Solute-binding_3/MltF_N"/>
</dbReference>
<dbReference type="PANTHER" id="PTHR35936:SF38">
    <property type="entry name" value="GLUTAMINE-BINDING PERIPLASMIC PROTEIN"/>
    <property type="match status" value="1"/>
</dbReference>
<feature type="domain" description="Solute-binding protein family 3/N-terminal" evidence="6">
    <location>
        <begin position="46"/>
        <end position="272"/>
    </location>
</feature>
<dbReference type="EMBL" id="CP053840">
    <property type="protein sequence ID" value="QKF68181.1"/>
    <property type="molecule type" value="Genomic_DNA"/>
</dbReference>
<name>A0AAE7BBR3_9BACT</name>
<evidence type="ECO:0000259" key="7">
    <source>
        <dbReference type="SMART" id="SM00079"/>
    </source>
</evidence>
<proteinExistence type="inferred from homology"/>
<evidence type="ECO:0000256" key="5">
    <source>
        <dbReference type="SAM" id="SignalP"/>
    </source>
</evidence>